<keyword evidence="7" id="KW-0378">Hydrolase</keyword>
<keyword evidence="3" id="KW-0479">Metal-binding</keyword>
<dbReference type="Gene3D" id="2.20.100.10">
    <property type="entry name" value="Thrombospondin type-1 (TSP1) repeat"/>
    <property type="match status" value="3"/>
</dbReference>
<keyword evidence="8" id="KW-1185">Reference proteome</keyword>
<evidence type="ECO:0000313" key="8">
    <source>
        <dbReference type="Proteomes" id="UP001054945"/>
    </source>
</evidence>
<dbReference type="Pfam" id="PF19030">
    <property type="entry name" value="TSP1_ADAMTS"/>
    <property type="match status" value="3"/>
</dbReference>
<evidence type="ECO:0000259" key="6">
    <source>
        <dbReference type="PROSITE" id="PS51046"/>
    </source>
</evidence>
<dbReference type="EMBL" id="BPLR01013811">
    <property type="protein sequence ID" value="GIY63962.1"/>
    <property type="molecule type" value="Genomic_DNA"/>
</dbReference>
<dbReference type="GO" id="GO:0005576">
    <property type="term" value="C:extracellular region"/>
    <property type="evidence" value="ECO:0007669"/>
    <property type="project" value="UniProtKB-SubCell"/>
</dbReference>
<accession>A0AAV4V197</accession>
<dbReference type="InterPro" id="IPR036383">
    <property type="entry name" value="TSP1_rpt_sf"/>
</dbReference>
<evidence type="ECO:0000256" key="2">
    <source>
        <dbReference type="ARBA" id="ARBA00022525"/>
    </source>
</evidence>
<keyword evidence="2" id="KW-0964">Secreted</keyword>
<dbReference type="PROSITE" id="PS50092">
    <property type="entry name" value="TSP1"/>
    <property type="match status" value="3"/>
</dbReference>
<reference evidence="7 8" key="1">
    <citation type="submission" date="2021-06" db="EMBL/GenBank/DDBJ databases">
        <title>Caerostris extrusa draft genome.</title>
        <authorList>
            <person name="Kono N."/>
            <person name="Arakawa K."/>
        </authorList>
    </citation>
    <scope>NUCLEOTIDE SEQUENCE [LARGE SCALE GENOMIC DNA]</scope>
</reference>
<comment type="subcellular location">
    <subcellularLocation>
        <location evidence="1">Secreted</location>
    </subcellularLocation>
</comment>
<sequence>MKCAGFHWKKQKWSKCSSTCGKGYKEREVMCVSGNNTVNEQLCNHLKKPKERRKCHQYQCSLTWMTTPWSECSQTCGKGVQTRNATCHRVNAYKWINSEPFLKPNSSELWCTTEDKPSITRGCNLGICSENIWVAGVWSACNVKCGTGRQRRRVYCHRADGKRISNSQCDEKLRPQRRRRCHERPCAAINCLDIQKRSNITFDGEQEIFIRGRYVKIYCAKMNTSKPQEYITLIRGDQDNYSEVYSKKLTNPDTCPYGGSRYDACNCVNDDSIRPGLTTFQRIAINITSLAVITNDWTFSQTPVCNRFLLENLEIVTADHLVLKVDFL</sequence>
<proteinExistence type="predicted"/>
<organism evidence="7 8">
    <name type="scientific">Caerostris extrusa</name>
    <name type="common">Bark spider</name>
    <name type="synonym">Caerostris bankana</name>
    <dbReference type="NCBI Taxonomy" id="172846"/>
    <lineage>
        <taxon>Eukaryota</taxon>
        <taxon>Metazoa</taxon>
        <taxon>Ecdysozoa</taxon>
        <taxon>Arthropoda</taxon>
        <taxon>Chelicerata</taxon>
        <taxon>Arachnida</taxon>
        <taxon>Araneae</taxon>
        <taxon>Araneomorphae</taxon>
        <taxon>Entelegynae</taxon>
        <taxon>Araneoidea</taxon>
        <taxon>Araneidae</taxon>
        <taxon>Caerostris</taxon>
    </lineage>
</organism>
<dbReference type="InterPro" id="IPR012314">
    <property type="entry name" value="Pept_M12B_GON-ADAMTSs"/>
</dbReference>
<keyword evidence="5" id="KW-0677">Repeat</keyword>
<feature type="domain" description="GON" evidence="6">
    <location>
        <begin position="187"/>
        <end position="328"/>
    </location>
</feature>
<name>A0AAV4V197_CAEEX</name>
<evidence type="ECO:0000256" key="3">
    <source>
        <dbReference type="ARBA" id="ARBA00022723"/>
    </source>
</evidence>
<comment type="caution">
    <text evidence="7">The sequence shown here is derived from an EMBL/GenBank/DDBJ whole genome shotgun (WGS) entry which is preliminary data.</text>
</comment>
<dbReference type="SUPFAM" id="SSF82895">
    <property type="entry name" value="TSP-1 type 1 repeat"/>
    <property type="match status" value="3"/>
</dbReference>
<dbReference type="PROSITE" id="PS51046">
    <property type="entry name" value="GON"/>
    <property type="match status" value="1"/>
</dbReference>
<keyword evidence="7" id="KW-0482">Metalloprotease</keyword>
<dbReference type="PANTHER" id="PTHR13723:SF281">
    <property type="entry name" value="PAPILIN"/>
    <property type="match status" value="1"/>
</dbReference>
<dbReference type="PANTHER" id="PTHR13723">
    <property type="entry name" value="ADAMTS A DISINTEGRIN AND METALLOPROTEASE WITH THROMBOSPONDIN MOTIFS PROTEASE"/>
    <property type="match status" value="1"/>
</dbReference>
<dbReference type="GO" id="GO:0008270">
    <property type="term" value="F:zinc ion binding"/>
    <property type="evidence" value="ECO:0007669"/>
    <property type="project" value="InterPro"/>
</dbReference>
<keyword evidence="4" id="KW-0732">Signal</keyword>
<evidence type="ECO:0000313" key="7">
    <source>
        <dbReference type="EMBL" id="GIY63962.1"/>
    </source>
</evidence>
<dbReference type="SMART" id="SM00209">
    <property type="entry name" value="TSP1"/>
    <property type="match status" value="3"/>
</dbReference>
<dbReference type="InterPro" id="IPR050439">
    <property type="entry name" value="ADAMTS_ADAMTS-like"/>
</dbReference>
<dbReference type="GO" id="GO:0004222">
    <property type="term" value="F:metalloendopeptidase activity"/>
    <property type="evidence" value="ECO:0007669"/>
    <property type="project" value="InterPro"/>
</dbReference>
<protein>
    <submittedName>
        <fullName evidence="7">A disintegrin and metalloproteinase with thrombospondin motifs 9</fullName>
    </submittedName>
</protein>
<evidence type="ECO:0000256" key="4">
    <source>
        <dbReference type="ARBA" id="ARBA00022729"/>
    </source>
</evidence>
<keyword evidence="7" id="KW-0645">Protease</keyword>
<dbReference type="GO" id="GO:0031012">
    <property type="term" value="C:extracellular matrix"/>
    <property type="evidence" value="ECO:0007669"/>
    <property type="project" value="TreeGrafter"/>
</dbReference>
<dbReference type="Proteomes" id="UP001054945">
    <property type="component" value="Unassembled WGS sequence"/>
</dbReference>
<dbReference type="FunFam" id="2.20.100.10:FF:000005">
    <property type="entry name" value="ADAM metallopeptidase with thrombospondin type 1 motif 9"/>
    <property type="match status" value="2"/>
</dbReference>
<dbReference type="AlphaFoldDB" id="A0AAV4V197"/>
<dbReference type="InterPro" id="IPR000884">
    <property type="entry name" value="TSP1_rpt"/>
</dbReference>
<evidence type="ECO:0000256" key="5">
    <source>
        <dbReference type="ARBA" id="ARBA00022737"/>
    </source>
</evidence>
<dbReference type="Pfam" id="PF08685">
    <property type="entry name" value="GON"/>
    <property type="match status" value="1"/>
</dbReference>
<evidence type="ECO:0000256" key="1">
    <source>
        <dbReference type="ARBA" id="ARBA00004613"/>
    </source>
</evidence>
<gene>
    <name evidence="7" type="primary">ADAMTS9</name>
    <name evidence="7" type="ORF">CEXT_173121</name>
</gene>